<sequence length="56" mass="6350">MEEAPCVEQDGGERTRWAWTSRPYARGERSLLGQLRPSPGLDCSCLYPEDADHEVQ</sequence>
<evidence type="ECO:0000313" key="1">
    <source>
        <dbReference type="EMBL" id="KAG8589495.1"/>
    </source>
</evidence>
<dbReference type="Proteomes" id="UP000824782">
    <property type="component" value="Unassembled WGS sequence"/>
</dbReference>
<dbReference type="EMBL" id="WNYA01000002">
    <property type="protein sequence ID" value="KAG8589496.1"/>
    <property type="molecule type" value="Genomic_DNA"/>
</dbReference>
<reference evidence="1" key="1">
    <citation type="thesis" date="2020" institute="ProQuest LLC" country="789 East Eisenhower Parkway, Ann Arbor, MI, USA">
        <title>Comparative Genomics and Chromosome Evolution.</title>
        <authorList>
            <person name="Mudd A.B."/>
        </authorList>
    </citation>
    <scope>NUCLEOTIDE SEQUENCE</scope>
    <source>
        <strain evidence="1">237g6f4</strain>
        <tissue evidence="1">Blood</tissue>
    </source>
</reference>
<dbReference type="AlphaFoldDB" id="A0AAV7CWH1"/>
<comment type="caution">
    <text evidence="1">The sequence shown here is derived from an EMBL/GenBank/DDBJ whole genome shotgun (WGS) entry which is preliminary data.</text>
</comment>
<proteinExistence type="predicted"/>
<protein>
    <submittedName>
        <fullName evidence="1">Uncharacterized protein</fullName>
    </submittedName>
</protein>
<name>A0AAV7CWH1_ENGPU</name>
<keyword evidence="2" id="KW-1185">Reference proteome</keyword>
<gene>
    <name evidence="1" type="ORF">GDO81_006414</name>
</gene>
<dbReference type="EMBL" id="WNYA01000002">
    <property type="protein sequence ID" value="KAG8589495.1"/>
    <property type="molecule type" value="Genomic_DNA"/>
</dbReference>
<organism evidence="1 2">
    <name type="scientific">Engystomops pustulosus</name>
    <name type="common">Tungara frog</name>
    <name type="synonym">Physalaemus pustulosus</name>
    <dbReference type="NCBI Taxonomy" id="76066"/>
    <lineage>
        <taxon>Eukaryota</taxon>
        <taxon>Metazoa</taxon>
        <taxon>Chordata</taxon>
        <taxon>Craniata</taxon>
        <taxon>Vertebrata</taxon>
        <taxon>Euteleostomi</taxon>
        <taxon>Amphibia</taxon>
        <taxon>Batrachia</taxon>
        <taxon>Anura</taxon>
        <taxon>Neobatrachia</taxon>
        <taxon>Hyloidea</taxon>
        <taxon>Leptodactylidae</taxon>
        <taxon>Leiuperinae</taxon>
        <taxon>Engystomops</taxon>
    </lineage>
</organism>
<evidence type="ECO:0000313" key="2">
    <source>
        <dbReference type="Proteomes" id="UP000824782"/>
    </source>
</evidence>
<accession>A0AAV7CWH1</accession>